<evidence type="ECO:0000256" key="8">
    <source>
        <dbReference type="ARBA" id="ARBA00023170"/>
    </source>
</evidence>
<protein>
    <recommendedName>
        <fullName evidence="16">G-protein coupled receptors family 1 profile domain-containing protein</fullName>
    </recommendedName>
</protein>
<dbReference type="EMBL" id="JXJN01001112">
    <property type="status" value="NOT_ANNOTATED_CDS"/>
    <property type="molecule type" value="Genomic_DNA"/>
</dbReference>
<evidence type="ECO:0000259" key="13">
    <source>
        <dbReference type="PROSITE" id="PS50262"/>
    </source>
</evidence>
<evidence type="ECO:0000256" key="6">
    <source>
        <dbReference type="ARBA" id="ARBA00023040"/>
    </source>
</evidence>
<reference evidence="15" key="1">
    <citation type="submission" date="2015-01" db="EMBL/GenBank/DDBJ databases">
        <authorList>
            <person name="Aksoy S."/>
            <person name="Warren W."/>
            <person name="Wilson R.K."/>
        </authorList>
    </citation>
    <scope>NUCLEOTIDE SEQUENCE [LARGE SCALE GENOMIC DNA]</scope>
    <source>
        <strain evidence="15">IAEA</strain>
    </source>
</reference>
<feature type="transmembrane region" description="Helical" evidence="11">
    <location>
        <begin position="483"/>
        <end position="503"/>
    </location>
</feature>
<keyword evidence="4 11" id="KW-0812">Transmembrane</keyword>
<evidence type="ECO:0000256" key="1">
    <source>
        <dbReference type="ARBA" id="ARBA00004651"/>
    </source>
</evidence>
<accession>A0A1B0AP18</accession>
<evidence type="ECO:0000256" key="5">
    <source>
        <dbReference type="ARBA" id="ARBA00022989"/>
    </source>
</evidence>
<feature type="transmembrane region" description="Helical" evidence="11">
    <location>
        <begin position="515"/>
        <end position="536"/>
    </location>
</feature>
<feature type="transmembrane region" description="Helical" evidence="11">
    <location>
        <begin position="441"/>
        <end position="462"/>
    </location>
</feature>
<evidence type="ECO:0000256" key="4">
    <source>
        <dbReference type="ARBA" id="ARBA00022692"/>
    </source>
</evidence>
<dbReference type="GO" id="GO:0005886">
    <property type="term" value="C:plasma membrane"/>
    <property type="evidence" value="ECO:0007669"/>
    <property type="project" value="UniProtKB-SubCell"/>
</dbReference>
<dbReference type="Proteomes" id="UP000092460">
    <property type="component" value="Unassembled WGS sequence"/>
</dbReference>
<dbReference type="STRING" id="67801.A0A1B0AP18"/>
<evidence type="ECO:0000256" key="9">
    <source>
        <dbReference type="ARBA" id="ARBA00023224"/>
    </source>
</evidence>
<evidence type="ECO:0000256" key="10">
    <source>
        <dbReference type="SAM" id="MobiDB-lite"/>
    </source>
</evidence>
<evidence type="ECO:0000256" key="11">
    <source>
        <dbReference type="SAM" id="Phobius"/>
    </source>
</evidence>
<dbReference type="SUPFAM" id="SSF50891">
    <property type="entry name" value="Cyclophilin-like"/>
    <property type="match status" value="1"/>
</dbReference>
<feature type="transmembrane region" description="Helical" evidence="11">
    <location>
        <begin position="557"/>
        <end position="578"/>
    </location>
</feature>
<dbReference type="EMBL" id="JXJN01001114">
    <property type="status" value="NOT_ANNOTATED_CDS"/>
    <property type="molecule type" value="Genomic_DNA"/>
</dbReference>
<keyword evidence="8" id="KW-0675">Receptor</keyword>
<dbReference type="SUPFAM" id="SSF81321">
    <property type="entry name" value="Family A G protein-coupled receptor-like"/>
    <property type="match status" value="1"/>
</dbReference>
<dbReference type="InterPro" id="IPR002130">
    <property type="entry name" value="Cyclophilin-type_PPIase_dom"/>
</dbReference>
<dbReference type="InterPro" id="IPR017452">
    <property type="entry name" value="GPCR_Rhodpsn_7TM"/>
</dbReference>
<feature type="transmembrane region" description="Helical" evidence="11">
    <location>
        <begin position="598"/>
        <end position="620"/>
    </location>
</feature>
<dbReference type="FunFam" id="1.20.1070.10:FF:000354">
    <property type="entry name" value="5-hydroxytryptamine receptor 1A"/>
    <property type="match status" value="1"/>
</dbReference>
<dbReference type="Gene3D" id="2.40.100.10">
    <property type="entry name" value="Cyclophilin-like"/>
    <property type="match status" value="1"/>
</dbReference>
<dbReference type="PROSITE" id="PS50262">
    <property type="entry name" value="G_PROTEIN_RECEP_F1_2"/>
    <property type="match status" value="1"/>
</dbReference>
<dbReference type="InterPro" id="IPR000276">
    <property type="entry name" value="GPCR_Rhodpsn"/>
</dbReference>
<dbReference type="GO" id="GO:0003755">
    <property type="term" value="F:peptidyl-prolyl cis-trans isomerase activity"/>
    <property type="evidence" value="ECO:0007669"/>
    <property type="project" value="InterPro"/>
</dbReference>
<evidence type="ECO:0000313" key="14">
    <source>
        <dbReference type="EnsemblMetazoa" id="GPPI003443-PA"/>
    </source>
</evidence>
<organism evidence="14 15">
    <name type="scientific">Glossina palpalis gambiensis</name>
    <dbReference type="NCBI Taxonomy" id="67801"/>
    <lineage>
        <taxon>Eukaryota</taxon>
        <taxon>Metazoa</taxon>
        <taxon>Ecdysozoa</taxon>
        <taxon>Arthropoda</taxon>
        <taxon>Hexapoda</taxon>
        <taxon>Insecta</taxon>
        <taxon>Pterygota</taxon>
        <taxon>Neoptera</taxon>
        <taxon>Endopterygota</taxon>
        <taxon>Diptera</taxon>
        <taxon>Brachycera</taxon>
        <taxon>Muscomorpha</taxon>
        <taxon>Hippoboscoidea</taxon>
        <taxon>Glossinidae</taxon>
        <taxon>Glossina</taxon>
    </lineage>
</organism>
<keyword evidence="3" id="KW-1003">Cell membrane</keyword>
<dbReference type="EMBL" id="JXJN01001115">
    <property type="status" value="NOT_ANNOTATED_CDS"/>
    <property type="molecule type" value="Genomic_DNA"/>
</dbReference>
<dbReference type="GO" id="GO:0035237">
    <property type="term" value="F:corazonin receptor activity"/>
    <property type="evidence" value="ECO:0007669"/>
    <property type="project" value="TreeGrafter"/>
</dbReference>
<evidence type="ECO:0000256" key="2">
    <source>
        <dbReference type="ARBA" id="ARBA00010663"/>
    </source>
</evidence>
<dbReference type="PROSITE" id="PS50072">
    <property type="entry name" value="CSA_PPIASE_2"/>
    <property type="match status" value="1"/>
</dbReference>
<evidence type="ECO:0000259" key="12">
    <source>
        <dbReference type="PROSITE" id="PS50072"/>
    </source>
</evidence>
<feature type="domain" description="PPIase cyclophilin-type" evidence="12">
    <location>
        <begin position="247"/>
        <end position="391"/>
    </location>
</feature>
<dbReference type="PANTHER" id="PTHR24230:SF141">
    <property type="entry name" value="G-PROTEIN COUPLED RECEPTORS FAMILY 1 PROFILE DOMAIN-CONTAINING PROTEIN"/>
    <property type="match status" value="1"/>
</dbReference>
<dbReference type="InterPro" id="IPR029000">
    <property type="entry name" value="Cyclophilin-like_dom_sf"/>
</dbReference>
<keyword evidence="5 11" id="KW-1133">Transmembrane helix</keyword>
<evidence type="ECO:0000256" key="3">
    <source>
        <dbReference type="ARBA" id="ARBA00022475"/>
    </source>
</evidence>
<dbReference type="VEuPathDB" id="VectorBase:GPPI003443"/>
<proteinExistence type="inferred from homology"/>
<feature type="compositionally biased region" description="Polar residues" evidence="10">
    <location>
        <begin position="798"/>
        <end position="814"/>
    </location>
</feature>
<evidence type="ECO:0000313" key="15">
    <source>
        <dbReference type="Proteomes" id="UP000092460"/>
    </source>
</evidence>
<evidence type="ECO:0008006" key="16">
    <source>
        <dbReference type="Google" id="ProtNLM"/>
    </source>
</evidence>
<keyword evidence="6" id="KW-0297">G-protein coupled receptor</keyword>
<dbReference type="EMBL" id="JXJN01001113">
    <property type="status" value="NOT_ANNOTATED_CDS"/>
    <property type="molecule type" value="Genomic_DNA"/>
</dbReference>
<keyword evidence="9" id="KW-0807">Transducer</keyword>
<feature type="domain" description="G-protein coupled receptors family 1 profile" evidence="13">
    <location>
        <begin position="454"/>
        <end position="744"/>
    </location>
</feature>
<evidence type="ECO:0000256" key="7">
    <source>
        <dbReference type="ARBA" id="ARBA00023136"/>
    </source>
</evidence>
<name>A0A1B0AP18_9MUSC</name>
<sequence length="991" mass="111417">MPNVYPFNAAMNYEIFNQQALCFTYRIFVTSIMLITIYLNKSGNSDASCSAEGKPTFNIPLKYVLALNYFCSRSQVDEPMNYEKTMNDKERRLLYKEHRRRVQNAKSVVNSQAPKPKQTEEHRELTFLDLMKALYNRGNRRTFTSSPIHVRSNTNVVGKMRCLSCRRFTQTNREKSNLSLTVNFSSHTSEKILKKDKADNYASRKRNPFAIPPHVMQRYDHLQLSDTSLLRKLLRPKIFLDVEVREERPLGRLVIQLFTEACPEIVLQFVRICSMGNASRFHFTRLFPPLWLEGELLLDDSNALTIPNIEHDPNAINHGSAAGILSFPSRYLRGSKYRFISFTVSFKPADVLNGKRIAFARIRRGQHVLDTLQAFDVTRNGRPVKDVVITRNVFYNSSNAMDLKSGTLLMPPTVTNSSCSHPRYATHNFIQQVGIVETIEAALILSLTLGVIGANSLVICVINNTRYSVYIHQQPRYLLTSLALNDLAIGLLITPFSLLPALLHCWPYGEIFCQIQALLRGALSQQSAVILVCMAVDRYMCALHPRRYYQHSSKKGCVAVLSLTWIISLTIFGFLVLPKGYYFNNTGLMACEPFFSKPSYRILATCAFYFPTTMVLMYCYGSSFHMSRFRLNDPTMPLTAATQHSAQKHQYPIMNLNVTMGLGMGLGGPTNAITKKIVPIHVKNSSGSTSRSMAAISLGFIVMVTPWTIQEIVTACTGSKLPPFLDFLVTWTALSNSFWNPFMYWLLNSDFRHLSKQMLPSKCKSQEDKIDHKSPCCHINSDFEITTLPMPPEPPTSRLPQRNGNSIRTDAGNQTGEGGSSSVFGICTRSRANSLSHSASFHVRGSGIDHQHSHGLGVATRPDIERLSEKYWGEILERTVSSNSLHGFMQKSYAAPSYHQEAYTHPFGMTSFSEYGKLNLRAPEHGNSSVVNTTNMSDSDLHKFSTSEPNLSDCDVHDAYCAKSKTISEAAAVMAKNLDSGLPGQHNIPDI</sequence>
<dbReference type="CDD" id="cd00637">
    <property type="entry name" value="7tm_classA_rhodopsin-like"/>
    <property type="match status" value="1"/>
</dbReference>
<dbReference type="PANTHER" id="PTHR24230">
    <property type="entry name" value="G-PROTEIN COUPLED RECEPTOR"/>
    <property type="match status" value="1"/>
</dbReference>
<dbReference type="PRINTS" id="PR00237">
    <property type="entry name" value="GPCRRHODOPSN"/>
</dbReference>
<keyword evidence="15" id="KW-1185">Reference proteome</keyword>
<comment type="similarity">
    <text evidence="2">Belongs to the G-protein coupled receptor 1 family.</text>
</comment>
<dbReference type="Gene3D" id="1.20.1070.10">
    <property type="entry name" value="Rhodopsin 7-helix transmembrane proteins"/>
    <property type="match status" value="1"/>
</dbReference>
<comment type="subcellular location">
    <subcellularLocation>
        <location evidence="1">Cell membrane</location>
        <topology evidence="1">Multi-pass membrane protein</topology>
    </subcellularLocation>
</comment>
<dbReference type="AlphaFoldDB" id="A0A1B0AP18"/>
<dbReference type="EnsemblMetazoa" id="GPPI003443-RA">
    <property type="protein sequence ID" value="GPPI003443-PA"/>
    <property type="gene ID" value="GPPI003443"/>
</dbReference>
<feature type="transmembrane region" description="Helical" evidence="11">
    <location>
        <begin position="692"/>
        <end position="709"/>
    </location>
</feature>
<keyword evidence="7 11" id="KW-0472">Membrane</keyword>
<dbReference type="Pfam" id="PF00160">
    <property type="entry name" value="Pro_isomerase"/>
    <property type="match status" value="1"/>
</dbReference>
<dbReference type="Pfam" id="PF00001">
    <property type="entry name" value="7tm_1"/>
    <property type="match status" value="1"/>
</dbReference>
<feature type="region of interest" description="Disordered" evidence="10">
    <location>
        <begin position="786"/>
        <end position="823"/>
    </location>
</feature>
<reference evidence="14" key="2">
    <citation type="submission" date="2020-05" db="UniProtKB">
        <authorList>
            <consortium name="EnsemblMetazoa"/>
        </authorList>
    </citation>
    <scope>IDENTIFICATION</scope>
    <source>
        <strain evidence="14">IAEA</strain>
    </source>
</reference>